<dbReference type="KEGG" id="mlr:MELLADRAFT_109424"/>
<proteinExistence type="predicted"/>
<evidence type="ECO:0000313" key="2">
    <source>
        <dbReference type="EMBL" id="EGG03331.1"/>
    </source>
</evidence>
<organism evidence="3">
    <name type="scientific">Melampsora larici-populina (strain 98AG31 / pathotype 3-4-7)</name>
    <name type="common">Poplar leaf rust fungus</name>
    <dbReference type="NCBI Taxonomy" id="747676"/>
    <lineage>
        <taxon>Eukaryota</taxon>
        <taxon>Fungi</taxon>
        <taxon>Dikarya</taxon>
        <taxon>Basidiomycota</taxon>
        <taxon>Pucciniomycotina</taxon>
        <taxon>Pucciniomycetes</taxon>
        <taxon>Pucciniales</taxon>
        <taxon>Melampsoraceae</taxon>
        <taxon>Melampsora</taxon>
    </lineage>
</organism>
<feature type="compositionally biased region" description="Polar residues" evidence="1">
    <location>
        <begin position="182"/>
        <end position="197"/>
    </location>
</feature>
<dbReference type="AlphaFoldDB" id="F4RWF5"/>
<feature type="region of interest" description="Disordered" evidence="1">
    <location>
        <begin position="159"/>
        <end position="223"/>
    </location>
</feature>
<dbReference type="VEuPathDB" id="FungiDB:MELLADRAFT_109424"/>
<dbReference type="Proteomes" id="UP000001072">
    <property type="component" value="Unassembled WGS sequence"/>
</dbReference>
<keyword evidence="3" id="KW-1185">Reference proteome</keyword>
<name>F4RWF5_MELLP</name>
<dbReference type="RefSeq" id="XP_007413466.1">
    <property type="nucleotide sequence ID" value="XM_007413404.1"/>
</dbReference>
<protein>
    <submittedName>
        <fullName evidence="2">Uncharacterized protein</fullName>
    </submittedName>
</protein>
<evidence type="ECO:0000256" key="1">
    <source>
        <dbReference type="SAM" id="MobiDB-lite"/>
    </source>
</evidence>
<reference evidence="3" key="1">
    <citation type="journal article" date="2011" name="Proc. Natl. Acad. Sci. U.S.A.">
        <title>Obligate biotrophy features unraveled by the genomic analysis of rust fungi.</title>
        <authorList>
            <person name="Duplessis S."/>
            <person name="Cuomo C.A."/>
            <person name="Lin Y.-C."/>
            <person name="Aerts A."/>
            <person name="Tisserant E."/>
            <person name="Veneault-Fourrey C."/>
            <person name="Joly D.L."/>
            <person name="Hacquard S."/>
            <person name="Amselem J."/>
            <person name="Cantarel B.L."/>
            <person name="Chiu R."/>
            <person name="Coutinho P.M."/>
            <person name="Feau N."/>
            <person name="Field M."/>
            <person name="Frey P."/>
            <person name="Gelhaye E."/>
            <person name="Goldberg J."/>
            <person name="Grabherr M.G."/>
            <person name="Kodira C.D."/>
            <person name="Kohler A."/>
            <person name="Kuees U."/>
            <person name="Lindquist E.A."/>
            <person name="Lucas S.M."/>
            <person name="Mago R."/>
            <person name="Mauceli E."/>
            <person name="Morin E."/>
            <person name="Murat C."/>
            <person name="Pangilinan J.L."/>
            <person name="Park R."/>
            <person name="Pearson M."/>
            <person name="Quesneville H."/>
            <person name="Rouhier N."/>
            <person name="Sakthikumar S."/>
            <person name="Salamov A.A."/>
            <person name="Schmutz J."/>
            <person name="Selles B."/>
            <person name="Shapiro H."/>
            <person name="Tanguay P."/>
            <person name="Tuskan G.A."/>
            <person name="Henrissat B."/>
            <person name="Van de Peer Y."/>
            <person name="Rouze P."/>
            <person name="Ellis J.G."/>
            <person name="Dodds P.N."/>
            <person name="Schein J.E."/>
            <person name="Zhong S."/>
            <person name="Hamelin R.C."/>
            <person name="Grigoriev I.V."/>
            <person name="Szabo L.J."/>
            <person name="Martin F."/>
        </authorList>
    </citation>
    <scope>NUCLEOTIDE SEQUENCE [LARGE SCALE GENOMIC DNA]</scope>
    <source>
        <strain evidence="3">98AG31 / pathotype 3-4-7</strain>
    </source>
</reference>
<dbReference type="HOGENOM" id="CLU_1195100_0_0_1"/>
<gene>
    <name evidence="2" type="ORF">MELLADRAFT_109424</name>
</gene>
<accession>F4RWF5</accession>
<dbReference type="EMBL" id="GL883125">
    <property type="protein sequence ID" value="EGG03331.1"/>
    <property type="molecule type" value="Genomic_DNA"/>
</dbReference>
<sequence length="239" mass="26516">MHSQSSRPACIRAKLLSALNLLEKANKNLGVASNDLKVSKDSVKPVVDQCDPLLTALARCNNTVTSHRYARQRSTKVPIRVPAGFPTNCNFSQRLICSFEDVKGEDKEILALEHKLQTRAKVMKCLELLIPDLPSPDSPVLQREDELIHWLLSTSNTQSEGEKNLETMASSGSGSRSIVPSLYNTPSHSQSRESTPYSYLPTPPLASSSIGKSHHSNKTLSLSWSIPRPRRLKEFQETK</sequence>
<dbReference type="GeneID" id="18923761"/>
<evidence type="ECO:0000313" key="3">
    <source>
        <dbReference type="Proteomes" id="UP000001072"/>
    </source>
</evidence>
<dbReference type="InParanoid" id="F4RWF5"/>